<dbReference type="InterPro" id="IPR001245">
    <property type="entry name" value="Ser-Thr/Tyr_kinase_cat_dom"/>
</dbReference>
<dbReference type="EMBL" id="JAAWWB010000033">
    <property type="protein sequence ID" value="KAG6742668.1"/>
    <property type="molecule type" value="Genomic_DNA"/>
</dbReference>
<evidence type="ECO:0000256" key="3">
    <source>
        <dbReference type="ARBA" id="ARBA00022741"/>
    </source>
</evidence>
<dbReference type="InterPro" id="IPR017441">
    <property type="entry name" value="Protein_kinase_ATP_BS"/>
</dbReference>
<evidence type="ECO:0000313" key="9">
    <source>
        <dbReference type="Proteomes" id="UP000886885"/>
    </source>
</evidence>
<dbReference type="InterPro" id="IPR050528">
    <property type="entry name" value="L-type_Lectin-RKs"/>
</dbReference>
<dbReference type="GO" id="GO:0005524">
    <property type="term" value="F:ATP binding"/>
    <property type="evidence" value="ECO:0007669"/>
    <property type="project" value="UniProtKB-UniRule"/>
</dbReference>
<evidence type="ECO:0000256" key="5">
    <source>
        <dbReference type="ARBA" id="ARBA00022840"/>
    </source>
</evidence>
<dbReference type="PANTHER" id="PTHR27007">
    <property type="match status" value="1"/>
</dbReference>
<sequence>MKRNCFCITLPADFEEIKPFDQPQIRPPVHDDVEKRQHCGCGRQILHVLGDSLRRLHVRKPFDQPQIRPPVHDDVKKRQHCGCGRQILHVLGDSLRRLPESKWIGCFQDDKPSKQQSGPFHDLEGIQISEKVGGDNPRIFSYAELYIGSKGFCENEVLGSGGFGKVYRAVLPSDGTVVAVKCLAERGEQFEKTFEAELVAVAQLRHRNLVRLRGWCAHEDQLFLVYDYMPNRSLDRVLFRRPENLKAEPLAWERRRKIVSGLAAALHYLHEQLETQIIHRDVKTSNVMLDSHYNARLGDFGLARWLEHELEYQIRTPSMKNHQFRLAESTRIGGTIGYLSPESFQKRSVATAKSDVFSFGIVVLEVASRRRAVDLTYPDDQIILLDWIRGLSDEGKLLQAADNTLPDGSFGLSDMERLIHLGLLCTLHNPQLRPNMKWVVEALSGNILGKLPPLPSFRSHPRYIAISPASTSISKTNTTVTTSVPSSDMTISFTSSAYVTATEETMYATAEFESGNKLSSSKSNNRSHRQNAFFMVETPREISYKEIISATNNFSNSQRVAEVDFGTAYYGILEDGHQVLVKRLGMTQCPAIRVRFSTELLNLGRLRHRNLIQLRGWCTEHGEMLVVYDYSASRQMSHLLFHHDNRIGHSILQWRHRYNIIKSLAAAILYLHEEWDEQVIHRNITTSSIILDPDMNPRLGNFALAEFLARNDHAHKAAAKENKSVRGIFGYMSPEYMESGEATPMADVYSYGVVVLEVVSGQMAVDFRRPEVLLVLRVHEFETQKRPLEDLADIRLNREYDHEELIRIVKLGIACTRSNPELRPSMRQIVRILDGNDQWFMEGGRRKESREEWRQNNASSLSLIRRIQALGIK</sequence>
<keyword evidence="9" id="KW-1185">Reference proteome</keyword>
<dbReference type="Pfam" id="PF07714">
    <property type="entry name" value="PK_Tyr_Ser-Thr"/>
    <property type="match status" value="1"/>
</dbReference>
<keyword evidence="4" id="KW-0418">Kinase</keyword>
<gene>
    <name evidence="8" type="ORF">POTOM_053590</name>
</gene>
<evidence type="ECO:0000256" key="2">
    <source>
        <dbReference type="ARBA" id="ARBA00022679"/>
    </source>
</evidence>
<dbReference type="FunFam" id="1.10.510.10:FF:000603">
    <property type="entry name" value="Receptor like protein kinase S.2"/>
    <property type="match status" value="1"/>
</dbReference>
<reference evidence="8" key="1">
    <citation type="journal article" date="2020" name="bioRxiv">
        <title>Hybrid origin of Populus tomentosa Carr. identified through genome sequencing and phylogenomic analysis.</title>
        <authorList>
            <person name="An X."/>
            <person name="Gao K."/>
            <person name="Chen Z."/>
            <person name="Li J."/>
            <person name="Yang X."/>
            <person name="Yang X."/>
            <person name="Zhou J."/>
            <person name="Guo T."/>
            <person name="Zhao T."/>
            <person name="Huang S."/>
            <person name="Miao D."/>
            <person name="Khan W.U."/>
            <person name="Rao P."/>
            <person name="Ye M."/>
            <person name="Lei B."/>
            <person name="Liao W."/>
            <person name="Wang J."/>
            <person name="Ji L."/>
            <person name="Li Y."/>
            <person name="Guo B."/>
            <person name="Mustafa N.S."/>
            <person name="Li S."/>
            <person name="Yun Q."/>
            <person name="Keller S.R."/>
            <person name="Mao J."/>
            <person name="Zhang R."/>
            <person name="Strauss S.H."/>
        </authorList>
    </citation>
    <scope>NUCLEOTIDE SEQUENCE</scope>
    <source>
        <strain evidence="8">GM15</strain>
        <tissue evidence="8">Leaf</tissue>
    </source>
</reference>
<evidence type="ECO:0000313" key="8">
    <source>
        <dbReference type="EMBL" id="KAG6742668.1"/>
    </source>
</evidence>
<accession>A0A8X7Y625</accession>
<comment type="caution">
    <text evidence="8">The sequence shown here is derived from an EMBL/GenBank/DDBJ whole genome shotgun (WGS) entry which is preliminary data.</text>
</comment>
<dbReference type="FunFam" id="1.10.510.10:FF:000723">
    <property type="entry name" value="Receptor like protein kinase S.2"/>
    <property type="match status" value="1"/>
</dbReference>
<feature type="binding site" evidence="6">
    <location>
        <position position="181"/>
    </location>
    <ligand>
        <name>ATP</name>
        <dbReference type="ChEBI" id="CHEBI:30616"/>
    </ligand>
</feature>
<keyword evidence="2" id="KW-0808">Transferase</keyword>
<keyword evidence="1" id="KW-0723">Serine/threonine-protein kinase</keyword>
<dbReference type="OrthoDB" id="1894756at2759"/>
<evidence type="ECO:0000256" key="6">
    <source>
        <dbReference type="PROSITE-ProRule" id="PRU10141"/>
    </source>
</evidence>
<evidence type="ECO:0000256" key="4">
    <source>
        <dbReference type="ARBA" id="ARBA00022777"/>
    </source>
</evidence>
<keyword evidence="3 6" id="KW-0547">Nucleotide-binding</keyword>
<organism evidence="8 9">
    <name type="scientific">Populus tomentosa</name>
    <name type="common">Chinese white poplar</name>
    <dbReference type="NCBI Taxonomy" id="118781"/>
    <lineage>
        <taxon>Eukaryota</taxon>
        <taxon>Viridiplantae</taxon>
        <taxon>Streptophyta</taxon>
        <taxon>Embryophyta</taxon>
        <taxon>Tracheophyta</taxon>
        <taxon>Spermatophyta</taxon>
        <taxon>Magnoliopsida</taxon>
        <taxon>eudicotyledons</taxon>
        <taxon>Gunneridae</taxon>
        <taxon>Pentapetalae</taxon>
        <taxon>rosids</taxon>
        <taxon>fabids</taxon>
        <taxon>Malpighiales</taxon>
        <taxon>Salicaceae</taxon>
        <taxon>Saliceae</taxon>
        <taxon>Populus</taxon>
    </lineage>
</organism>
<dbReference type="AlphaFoldDB" id="A0A8X7Y625"/>
<protein>
    <recommendedName>
        <fullName evidence="7">Protein kinase domain-containing protein</fullName>
    </recommendedName>
</protein>
<dbReference type="PROSITE" id="PS00107">
    <property type="entry name" value="PROTEIN_KINASE_ATP"/>
    <property type="match status" value="1"/>
</dbReference>
<feature type="domain" description="Protein kinase" evidence="7">
    <location>
        <begin position="152"/>
        <end position="463"/>
    </location>
</feature>
<dbReference type="PROSITE" id="PS00108">
    <property type="entry name" value="PROTEIN_KINASE_ST"/>
    <property type="match status" value="1"/>
</dbReference>
<dbReference type="Pfam" id="PF00069">
    <property type="entry name" value="Pkinase"/>
    <property type="match status" value="1"/>
</dbReference>
<name>A0A8X7Y625_POPTO</name>
<feature type="domain" description="Protein kinase" evidence="7">
    <location>
        <begin position="554"/>
        <end position="840"/>
    </location>
</feature>
<dbReference type="InterPro" id="IPR008271">
    <property type="entry name" value="Ser/Thr_kinase_AS"/>
</dbReference>
<dbReference type="InterPro" id="IPR000719">
    <property type="entry name" value="Prot_kinase_dom"/>
</dbReference>
<evidence type="ECO:0000256" key="1">
    <source>
        <dbReference type="ARBA" id="ARBA00022527"/>
    </source>
</evidence>
<dbReference type="PROSITE" id="PS50011">
    <property type="entry name" value="PROTEIN_KINASE_DOM"/>
    <property type="match status" value="2"/>
</dbReference>
<dbReference type="GO" id="GO:0004674">
    <property type="term" value="F:protein serine/threonine kinase activity"/>
    <property type="evidence" value="ECO:0007669"/>
    <property type="project" value="UniProtKB-KW"/>
</dbReference>
<evidence type="ECO:0000259" key="7">
    <source>
        <dbReference type="PROSITE" id="PS50011"/>
    </source>
</evidence>
<dbReference type="FunFam" id="3.30.200.20:FF:000532">
    <property type="entry name" value="Receptor like protein kinase S.2"/>
    <property type="match status" value="1"/>
</dbReference>
<dbReference type="SMART" id="SM00220">
    <property type="entry name" value="S_TKc"/>
    <property type="match status" value="1"/>
</dbReference>
<proteinExistence type="predicted"/>
<dbReference type="GO" id="GO:0051707">
    <property type="term" value="P:response to other organism"/>
    <property type="evidence" value="ECO:0007669"/>
    <property type="project" value="UniProtKB-ARBA"/>
</dbReference>
<keyword evidence="5 6" id="KW-0067">ATP-binding</keyword>
<dbReference type="CDD" id="cd14066">
    <property type="entry name" value="STKc_IRAK"/>
    <property type="match status" value="1"/>
</dbReference>
<dbReference type="Proteomes" id="UP000886885">
    <property type="component" value="Chromosome 17A"/>
</dbReference>